<feature type="domain" description="Glycoside hydrolase family 31 TIM barrel" evidence="5">
    <location>
        <begin position="198"/>
        <end position="506"/>
    </location>
</feature>
<dbReference type="PANTHER" id="PTHR22762">
    <property type="entry name" value="ALPHA-GLUCOSIDASE"/>
    <property type="match status" value="1"/>
</dbReference>
<comment type="caution">
    <text evidence="7">The sequence shown here is derived from an EMBL/GenBank/DDBJ whole genome shotgun (WGS) entry which is preliminary data.</text>
</comment>
<comment type="catalytic activity">
    <reaction evidence="1">
        <text>Hydrolysis of terminal, non-reducing (1-&gt;4)-linked alpha-D-glucose residues with release of alpha-D-glucose.</text>
        <dbReference type="EC" id="3.2.1.20"/>
    </reaction>
</comment>
<dbReference type="Pfam" id="PF21365">
    <property type="entry name" value="Glyco_hydro_31_3rd"/>
    <property type="match status" value="1"/>
</dbReference>
<accession>A0ABR0EQB2</accession>
<keyword evidence="4" id="KW-0378">Hydrolase</keyword>
<dbReference type="CDD" id="cd06595">
    <property type="entry name" value="GH31_u1"/>
    <property type="match status" value="1"/>
</dbReference>
<dbReference type="Proteomes" id="UP001305779">
    <property type="component" value="Unassembled WGS sequence"/>
</dbReference>
<dbReference type="Pfam" id="PF01055">
    <property type="entry name" value="Glyco_hydro_31_2nd"/>
    <property type="match status" value="1"/>
</dbReference>
<organism evidence="7 8">
    <name type="scientific">Zasmidium cellare</name>
    <name type="common">Wine cellar mold</name>
    <name type="synonym">Racodium cellare</name>
    <dbReference type="NCBI Taxonomy" id="395010"/>
    <lineage>
        <taxon>Eukaryota</taxon>
        <taxon>Fungi</taxon>
        <taxon>Dikarya</taxon>
        <taxon>Ascomycota</taxon>
        <taxon>Pezizomycotina</taxon>
        <taxon>Dothideomycetes</taxon>
        <taxon>Dothideomycetidae</taxon>
        <taxon>Mycosphaerellales</taxon>
        <taxon>Mycosphaerellaceae</taxon>
        <taxon>Zasmidium</taxon>
    </lineage>
</organism>
<dbReference type="Gene3D" id="2.60.40.1760">
    <property type="entry name" value="glycosyl hydrolase (family 31)"/>
    <property type="match status" value="1"/>
</dbReference>
<feature type="domain" description="Glycosyl hydrolase family 31 C-terminal" evidence="6">
    <location>
        <begin position="515"/>
        <end position="606"/>
    </location>
</feature>
<dbReference type="PANTHER" id="PTHR22762:SF89">
    <property type="entry name" value="ALPHA-XYLOSIDASE"/>
    <property type="match status" value="1"/>
</dbReference>
<dbReference type="InterPro" id="IPR048395">
    <property type="entry name" value="Glyco_hydro_31_C"/>
</dbReference>
<protein>
    <recommendedName>
        <fullName evidence="3">alpha-glucosidase</fullName>
        <ecNumber evidence="3">3.2.1.20</ecNumber>
    </recommendedName>
</protein>
<evidence type="ECO:0000259" key="5">
    <source>
        <dbReference type="Pfam" id="PF01055"/>
    </source>
</evidence>
<comment type="similarity">
    <text evidence="2 4">Belongs to the glycosyl hydrolase 31 family.</text>
</comment>
<evidence type="ECO:0000313" key="8">
    <source>
        <dbReference type="Proteomes" id="UP001305779"/>
    </source>
</evidence>
<sequence>MQIRAESPRAGVVGGGKDQHYRFTVLGDGLLRMEWAPDCVFEDRPSAFAAYRDKAKIPKYKVEDSDDKLEIITSRFQLTYNKREFAAYGLYALVFGFTRSLWRFKEEGQPNLGGTYRTLDNYDGRINREDGKPIPLEEGVVSPKGYALLDDSSSMLFSEDGFVASRKPGKDRIDCYLFAYGHDYREAIKALYSISGPPPVLPRWTLGNWWSRYYEYTTDTYLALMDRFRAEGIPLSVAVIDMDWHLVDDPKVVEAGQTGWTGYTWNKKLFPDPPKFLEELHKRNLKVTLNDHPADGIHSYEDVYEEVAKAVGHDSSNGDPIPFDAVNKAYLKAYFEIVLGSLEKDGCDFWWIDWQQGPFSLLKDVDPLWVLNHFHFLRNQQVARDSEPIIFSRYAGPGSHRYPVGFSGDTYTTWASLDFQPQFTSMASNIGYGWWSHDIGGHMLGVKDDELIVRWIQFGVFSPIMRLHSTKNRWVTKEPWRMSAQPRSIVTTFLQLRHRLIPYLQTMNHRAAFDGEPLVQPMYWSYPKHDEAYKVPNQYFFGPNMIVMPITTPQDKSLGMGKVKGWLPPGKYVDFFTGMTYTGGRQMWFNRELDHVPTLLPAGSIVPLDGSAEPLNGGERPDPVQICIYLAPGADGTFNLLEEPDNKTKSASEDPANWDRIPIKYTHAKGSLQIGPAKLASKSKGSSRSWSVRVLGIAKPSNVRATADGISLEIEVVQEINGVLINLINEYLSPKAAISVELGSGLKLQQNRPMELVEEIIQNAQIEYDVKDKVWAVLSDEKLTPSARLVRLQTLEMSENLKLVLTEYLSALTEE</sequence>
<dbReference type="Gene3D" id="2.60.40.1180">
    <property type="entry name" value="Golgi alpha-mannosidase II"/>
    <property type="match status" value="2"/>
</dbReference>
<dbReference type="SUPFAM" id="SSF51445">
    <property type="entry name" value="(Trans)glycosidases"/>
    <property type="match status" value="1"/>
</dbReference>
<evidence type="ECO:0000313" key="7">
    <source>
        <dbReference type="EMBL" id="KAK4503340.1"/>
    </source>
</evidence>
<evidence type="ECO:0000256" key="2">
    <source>
        <dbReference type="ARBA" id="ARBA00007806"/>
    </source>
</evidence>
<evidence type="ECO:0000256" key="4">
    <source>
        <dbReference type="RuleBase" id="RU361185"/>
    </source>
</evidence>
<dbReference type="EMBL" id="JAXOVC010000003">
    <property type="protein sequence ID" value="KAK4503340.1"/>
    <property type="molecule type" value="Genomic_DNA"/>
</dbReference>
<name>A0ABR0EQB2_ZASCE</name>
<evidence type="ECO:0000256" key="3">
    <source>
        <dbReference type="ARBA" id="ARBA00012741"/>
    </source>
</evidence>
<reference evidence="7 8" key="1">
    <citation type="journal article" date="2023" name="G3 (Bethesda)">
        <title>A chromosome-level genome assembly of Zasmidium syzygii isolated from banana leaves.</title>
        <authorList>
            <person name="van Westerhoven A.C."/>
            <person name="Mehrabi R."/>
            <person name="Talebi R."/>
            <person name="Steentjes M.B.F."/>
            <person name="Corcolon B."/>
            <person name="Chong P.A."/>
            <person name="Kema G.H.J."/>
            <person name="Seidl M.F."/>
        </authorList>
    </citation>
    <scope>NUCLEOTIDE SEQUENCE [LARGE SCALE GENOMIC DNA]</scope>
    <source>
        <strain evidence="7 8">P124</strain>
    </source>
</reference>
<evidence type="ECO:0000256" key="1">
    <source>
        <dbReference type="ARBA" id="ARBA00001657"/>
    </source>
</evidence>
<evidence type="ECO:0000259" key="6">
    <source>
        <dbReference type="Pfam" id="PF21365"/>
    </source>
</evidence>
<dbReference type="SUPFAM" id="SSF51011">
    <property type="entry name" value="Glycosyl hydrolase domain"/>
    <property type="match status" value="1"/>
</dbReference>
<dbReference type="InterPro" id="IPR000322">
    <property type="entry name" value="Glyco_hydro_31_TIM"/>
</dbReference>
<dbReference type="InterPro" id="IPR017853">
    <property type="entry name" value="GH"/>
</dbReference>
<keyword evidence="8" id="KW-1185">Reference proteome</keyword>
<gene>
    <name evidence="7" type="ORF">PRZ48_004255</name>
</gene>
<dbReference type="Gene3D" id="3.20.20.80">
    <property type="entry name" value="Glycosidases"/>
    <property type="match status" value="1"/>
</dbReference>
<keyword evidence="4" id="KW-0326">Glycosidase</keyword>
<dbReference type="EC" id="3.2.1.20" evidence="3"/>
<dbReference type="InterPro" id="IPR013780">
    <property type="entry name" value="Glyco_hydro_b"/>
</dbReference>
<proteinExistence type="inferred from homology"/>